<evidence type="ECO:0000256" key="3">
    <source>
        <dbReference type="ARBA" id="ARBA00022723"/>
    </source>
</evidence>
<dbReference type="Proteomes" id="UP000242715">
    <property type="component" value="Unassembled WGS sequence"/>
</dbReference>
<evidence type="ECO:0000256" key="2">
    <source>
        <dbReference type="ARBA" id="ARBA00011738"/>
    </source>
</evidence>
<dbReference type="AlphaFoldDB" id="A0A2Z6P576"/>
<keyword evidence="6" id="KW-0805">Transcription regulation</keyword>
<keyword evidence="9" id="KW-0539">Nucleus</keyword>
<keyword evidence="13" id="KW-1185">Reference proteome</keyword>
<dbReference type="PANTHER" id="PTHR46481:SF11">
    <property type="entry name" value="ZINC FINGER BED DOMAIN-CONTAINING PROTEIN RICESLEEPER 2-LIKE"/>
    <property type="match status" value="1"/>
</dbReference>
<organism evidence="12 13">
    <name type="scientific">Trifolium subterraneum</name>
    <name type="common">Subterranean clover</name>
    <dbReference type="NCBI Taxonomy" id="3900"/>
    <lineage>
        <taxon>Eukaryota</taxon>
        <taxon>Viridiplantae</taxon>
        <taxon>Streptophyta</taxon>
        <taxon>Embryophyta</taxon>
        <taxon>Tracheophyta</taxon>
        <taxon>Spermatophyta</taxon>
        <taxon>Magnoliopsida</taxon>
        <taxon>eudicotyledons</taxon>
        <taxon>Gunneridae</taxon>
        <taxon>Pentapetalae</taxon>
        <taxon>rosids</taxon>
        <taxon>fabids</taxon>
        <taxon>Fabales</taxon>
        <taxon>Fabaceae</taxon>
        <taxon>Papilionoideae</taxon>
        <taxon>50 kb inversion clade</taxon>
        <taxon>NPAAA clade</taxon>
        <taxon>Hologalegina</taxon>
        <taxon>IRL clade</taxon>
        <taxon>Trifolieae</taxon>
        <taxon>Trifolium</taxon>
    </lineage>
</organism>
<sequence length="625" mass="71341">MSFEQTFTPMEVVQENLAPSNVDESNAVASNVPNVEINSTPNEIESPVPCEIETEGPKRKLTSDVWLHFKRQKIDEKMKAICNYCGAKLVGNPKHGTSHLKAHYKSCPRRTNRDIKQALIKTEQVEGQTVMVGSYAFNQDVARHVVAKMIILHEYPLAMVEHIGFREFCASMQPLFKPVSRNTIKNDIMKIYNAEKENTMKLLSKNQSRIAITTDMWTSSNQNKGYMTITAHFIDDLWTLQSRLVRFIYVPAPHTSKTLADTLVQCLIEWNLDTKLSTLTVDNCSTNDAMIERILKKITPRTRWNSTFLMLNVAMQYKDVFARCAMRDSQYKTLPSENEWMKAKDICEKLEVFYDVTQLFSGTKYPTANVYFPKVCEMKLALVNWLGSTDSVIRNMASSMLSKFDKYWKAVNGVMAIGIVLDPRYKVALLDYFFPLIYGDEAEDEIEKVKSFFQKMIIEYDLKIKEKENVSSSSNHTQTAFDAIVVGKKETWRTNFAKHVSAKKSVTSSRSEFDGYIEEKVLPDDENFDILGWWKASGLKYPILQMIARDFLAIPISTVASESSFSTSGRILTPHRSKLCSDTLEALMCVQDWLWTDVKGCTKSKADIIEINSVLEDMDADIISE</sequence>
<keyword evidence="8" id="KW-0804">Transcription</keyword>
<dbReference type="PROSITE" id="PS50808">
    <property type="entry name" value="ZF_BED"/>
    <property type="match status" value="1"/>
</dbReference>
<dbReference type="InterPro" id="IPR052035">
    <property type="entry name" value="ZnF_BED_domain_contain"/>
</dbReference>
<keyword evidence="5" id="KW-0862">Zinc</keyword>
<evidence type="ECO:0000256" key="7">
    <source>
        <dbReference type="ARBA" id="ARBA00023125"/>
    </source>
</evidence>
<evidence type="ECO:0000256" key="10">
    <source>
        <dbReference type="PROSITE-ProRule" id="PRU00027"/>
    </source>
</evidence>
<evidence type="ECO:0000256" key="9">
    <source>
        <dbReference type="ARBA" id="ARBA00023242"/>
    </source>
</evidence>
<evidence type="ECO:0000256" key="8">
    <source>
        <dbReference type="ARBA" id="ARBA00023163"/>
    </source>
</evidence>
<evidence type="ECO:0000256" key="5">
    <source>
        <dbReference type="ARBA" id="ARBA00022833"/>
    </source>
</evidence>
<reference evidence="13" key="1">
    <citation type="journal article" date="2017" name="Front. Plant Sci.">
        <title>Climate Clever Clovers: New Paradigm to Reduce the Environmental Footprint of Ruminants by Breeding Low Methanogenic Forages Utilizing Haplotype Variation.</title>
        <authorList>
            <person name="Kaur P."/>
            <person name="Appels R."/>
            <person name="Bayer P.E."/>
            <person name="Keeble-Gagnere G."/>
            <person name="Wang J."/>
            <person name="Hirakawa H."/>
            <person name="Shirasawa K."/>
            <person name="Vercoe P."/>
            <person name="Stefanova K."/>
            <person name="Durmic Z."/>
            <person name="Nichols P."/>
            <person name="Revell C."/>
            <person name="Isobe S.N."/>
            <person name="Edwards D."/>
            <person name="Erskine W."/>
        </authorList>
    </citation>
    <scope>NUCLEOTIDE SEQUENCE [LARGE SCALE GENOMIC DNA]</scope>
    <source>
        <strain evidence="13">cv. Daliak</strain>
    </source>
</reference>
<feature type="domain" description="BED-type" evidence="11">
    <location>
        <begin position="60"/>
        <end position="114"/>
    </location>
</feature>
<evidence type="ECO:0000259" key="11">
    <source>
        <dbReference type="PROSITE" id="PS50808"/>
    </source>
</evidence>
<dbReference type="InterPro" id="IPR036236">
    <property type="entry name" value="Znf_C2H2_sf"/>
</dbReference>
<dbReference type="InterPro" id="IPR008906">
    <property type="entry name" value="HATC_C_dom"/>
</dbReference>
<comment type="subunit">
    <text evidence="2">Homodimer.</text>
</comment>
<dbReference type="InterPro" id="IPR003656">
    <property type="entry name" value="Znf_BED"/>
</dbReference>
<dbReference type="Pfam" id="PF02892">
    <property type="entry name" value="zf-BED"/>
    <property type="match status" value="1"/>
</dbReference>
<dbReference type="InterPro" id="IPR012337">
    <property type="entry name" value="RNaseH-like_sf"/>
</dbReference>
<dbReference type="Pfam" id="PF05699">
    <property type="entry name" value="Dimer_Tnp_hAT"/>
    <property type="match status" value="1"/>
</dbReference>
<dbReference type="SUPFAM" id="SSF53098">
    <property type="entry name" value="Ribonuclease H-like"/>
    <property type="match status" value="1"/>
</dbReference>
<evidence type="ECO:0000256" key="1">
    <source>
        <dbReference type="ARBA" id="ARBA00004123"/>
    </source>
</evidence>
<evidence type="ECO:0000313" key="13">
    <source>
        <dbReference type="Proteomes" id="UP000242715"/>
    </source>
</evidence>
<keyword evidence="4 10" id="KW-0863">Zinc-finger</keyword>
<name>A0A2Z6P576_TRISU</name>
<evidence type="ECO:0000256" key="4">
    <source>
        <dbReference type="ARBA" id="ARBA00022771"/>
    </source>
</evidence>
<dbReference type="SMART" id="SM00614">
    <property type="entry name" value="ZnF_BED"/>
    <property type="match status" value="1"/>
</dbReference>
<dbReference type="OrthoDB" id="1432712at2759"/>
<protein>
    <recommendedName>
        <fullName evidence="11">BED-type domain-containing protein</fullName>
    </recommendedName>
</protein>
<dbReference type="GO" id="GO:0005634">
    <property type="term" value="C:nucleus"/>
    <property type="evidence" value="ECO:0007669"/>
    <property type="project" value="UniProtKB-SubCell"/>
</dbReference>
<dbReference type="EMBL" id="DF975245">
    <property type="protein sequence ID" value="GAU51574.1"/>
    <property type="molecule type" value="Genomic_DNA"/>
</dbReference>
<gene>
    <name evidence="12" type="ORF">TSUD_85550</name>
</gene>
<accession>A0A2Z6P576</accession>
<dbReference type="SUPFAM" id="SSF57667">
    <property type="entry name" value="beta-beta-alpha zinc fingers"/>
    <property type="match status" value="1"/>
</dbReference>
<keyword evidence="3" id="KW-0479">Metal-binding</keyword>
<dbReference type="InterPro" id="IPR025525">
    <property type="entry name" value="hAT-like_transposase_RNase-H"/>
</dbReference>
<dbReference type="GO" id="GO:0046983">
    <property type="term" value="F:protein dimerization activity"/>
    <property type="evidence" value="ECO:0007669"/>
    <property type="project" value="InterPro"/>
</dbReference>
<comment type="subcellular location">
    <subcellularLocation>
        <location evidence="1">Nucleus</location>
    </subcellularLocation>
</comment>
<dbReference type="GO" id="GO:0008270">
    <property type="term" value="F:zinc ion binding"/>
    <property type="evidence" value="ECO:0007669"/>
    <property type="project" value="UniProtKB-KW"/>
</dbReference>
<dbReference type="Pfam" id="PF14372">
    <property type="entry name" value="hAT-like_RNase-H"/>
    <property type="match status" value="1"/>
</dbReference>
<dbReference type="PANTHER" id="PTHR46481">
    <property type="entry name" value="ZINC FINGER BED DOMAIN-CONTAINING PROTEIN 4"/>
    <property type="match status" value="1"/>
</dbReference>
<keyword evidence="7" id="KW-0238">DNA-binding</keyword>
<dbReference type="GO" id="GO:0003677">
    <property type="term" value="F:DNA binding"/>
    <property type="evidence" value="ECO:0007669"/>
    <property type="project" value="UniProtKB-KW"/>
</dbReference>
<evidence type="ECO:0000256" key="6">
    <source>
        <dbReference type="ARBA" id="ARBA00023015"/>
    </source>
</evidence>
<evidence type="ECO:0000313" key="12">
    <source>
        <dbReference type="EMBL" id="GAU51574.1"/>
    </source>
</evidence>
<proteinExistence type="predicted"/>